<comment type="subcellular location">
    <subcellularLocation>
        <location evidence="1">Membrane</location>
        <topology evidence="1">Multi-pass membrane protein</topology>
    </subcellularLocation>
</comment>
<dbReference type="PANTHER" id="PTHR12489">
    <property type="entry name" value="LIPOMA HMGIC FUSION PARTNER-LIKE PROTEIN"/>
    <property type="match status" value="1"/>
</dbReference>
<feature type="non-terminal residue" evidence="7">
    <location>
        <position position="115"/>
    </location>
</feature>
<protein>
    <submittedName>
        <fullName evidence="7">Lipoma HMGIC fusion partner homolog</fullName>
    </submittedName>
</protein>
<sequence>MTASLTKWGIVWTLVSLIGTTLSCAGYYLPYWLNGSYQNHTGVPGNIQTLMVLECGRYTTFSDIPTLSWKACTIIIGIGCGLAILVSLTALLSCCVRDLITRKAGRVAGGLQFLA</sequence>
<organism evidence="6 7">
    <name type="scientific">Saccoglossus kowalevskii</name>
    <name type="common">Acorn worm</name>
    <dbReference type="NCBI Taxonomy" id="10224"/>
    <lineage>
        <taxon>Eukaryota</taxon>
        <taxon>Metazoa</taxon>
        <taxon>Hemichordata</taxon>
        <taxon>Enteropneusta</taxon>
        <taxon>Harrimaniidae</taxon>
        <taxon>Saccoglossus</taxon>
    </lineage>
</organism>
<reference evidence="7" key="1">
    <citation type="submission" date="2025-08" db="UniProtKB">
        <authorList>
            <consortium name="RefSeq"/>
        </authorList>
    </citation>
    <scope>IDENTIFICATION</scope>
    <source>
        <tissue evidence="7">Testes</tissue>
    </source>
</reference>
<accession>A0ABM0MCG2</accession>
<evidence type="ECO:0000256" key="5">
    <source>
        <dbReference type="SAM" id="Phobius"/>
    </source>
</evidence>
<evidence type="ECO:0000256" key="3">
    <source>
        <dbReference type="ARBA" id="ARBA00022989"/>
    </source>
</evidence>
<feature type="transmembrane region" description="Helical" evidence="5">
    <location>
        <begin position="9"/>
        <end position="29"/>
    </location>
</feature>
<dbReference type="GeneID" id="102806165"/>
<keyword evidence="2 5" id="KW-0812">Transmembrane</keyword>
<proteinExistence type="predicted"/>
<evidence type="ECO:0000313" key="6">
    <source>
        <dbReference type="Proteomes" id="UP000694865"/>
    </source>
</evidence>
<keyword evidence="6" id="KW-1185">Reference proteome</keyword>
<feature type="transmembrane region" description="Helical" evidence="5">
    <location>
        <begin position="74"/>
        <end position="96"/>
    </location>
</feature>
<dbReference type="PROSITE" id="PS51257">
    <property type="entry name" value="PROKAR_LIPOPROTEIN"/>
    <property type="match status" value="1"/>
</dbReference>
<keyword evidence="4 5" id="KW-0472">Membrane</keyword>
<dbReference type="Pfam" id="PF10242">
    <property type="entry name" value="L_HMGIC_fpl"/>
    <property type="match status" value="1"/>
</dbReference>
<evidence type="ECO:0000313" key="7">
    <source>
        <dbReference type="RefSeq" id="XP_006817703.1"/>
    </source>
</evidence>
<name>A0ABM0MCG2_SACKO</name>
<gene>
    <name evidence="7" type="primary">LOC102806165</name>
</gene>
<evidence type="ECO:0000256" key="2">
    <source>
        <dbReference type="ARBA" id="ARBA00022692"/>
    </source>
</evidence>
<evidence type="ECO:0000256" key="4">
    <source>
        <dbReference type="ARBA" id="ARBA00023136"/>
    </source>
</evidence>
<keyword evidence="3 5" id="KW-1133">Transmembrane helix</keyword>
<dbReference type="RefSeq" id="XP_006817703.1">
    <property type="nucleotide sequence ID" value="XM_006817640.1"/>
</dbReference>
<dbReference type="InterPro" id="IPR019372">
    <property type="entry name" value="LHFPL"/>
</dbReference>
<dbReference type="Proteomes" id="UP000694865">
    <property type="component" value="Unplaced"/>
</dbReference>
<dbReference type="PANTHER" id="PTHR12489:SF16">
    <property type="entry name" value="LHFPL TETRASPAN SUBFAMILY MEMBER 6 PROTEIN-RELATED"/>
    <property type="match status" value="1"/>
</dbReference>
<evidence type="ECO:0000256" key="1">
    <source>
        <dbReference type="ARBA" id="ARBA00004141"/>
    </source>
</evidence>